<dbReference type="SUPFAM" id="SSF46689">
    <property type="entry name" value="Homeodomain-like"/>
    <property type="match status" value="1"/>
</dbReference>
<dbReference type="InterPro" id="IPR009057">
    <property type="entry name" value="Homeodomain-like_sf"/>
</dbReference>
<dbReference type="PANTHER" id="PTHR24326:SF597">
    <property type="entry name" value="HOMEOBOX-LEUCINE ZIPPER PROTEIN"/>
    <property type="match status" value="1"/>
</dbReference>
<keyword evidence="4 8" id="KW-0371">Homeobox</keyword>
<dbReference type="Pfam" id="PF00046">
    <property type="entry name" value="Homeodomain"/>
    <property type="match status" value="1"/>
</dbReference>
<comment type="similarity">
    <text evidence="7 10">Belongs to the HD-ZIP homeobox family. Class I subfamily.</text>
</comment>
<dbReference type="PANTHER" id="PTHR24326">
    <property type="entry name" value="HOMEOBOX-LEUCINE ZIPPER PROTEIN"/>
    <property type="match status" value="1"/>
</dbReference>
<organism evidence="12 13">
    <name type="scientific">Eruca vesicaria subsp. sativa</name>
    <name type="common">Garden rocket</name>
    <name type="synonym">Eruca sativa</name>
    <dbReference type="NCBI Taxonomy" id="29727"/>
    <lineage>
        <taxon>Eukaryota</taxon>
        <taxon>Viridiplantae</taxon>
        <taxon>Streptophyta</taxon>
        <taxon>Embryophyta</taxon>
        <taxon>Tracheophyta</taxon>
        <taxon>Spermatophyta</taxon>
        <taxon>Magnoliopsida</taxon>
        <taxon>eudicotyledons</taxon>
        <taxon>Gunneridae</taxon>
        <taxon>Pentapetalae</taxon>
        <taxon>rosids</taxon>
        <taxon>malvids</taxon>
        <taxon>Brassicales</taxon>
        <taxon>Brassicaceae</taxon>
        <taxon>Brassiceae</taxon>
        <taxon>Eruca</taxon>
    </lineage>
</organism>
<dbReference type="EMBL" id="CAKOAT010283932">
    <property type="protein sequence ID" value="CAH8360277.1"/>
    <property type="molecule type" value="Genomic_DNA"/>
</dbReference>
<dbReference type="PROSITE" id="PS50071">
    <property type="entry name" value="HOMEOBOX_2"/>
    <property type="match status" value="1"/>
</dbReference>
<evidence type="ECO:0000256" key="5">
    <source>
        <dbReference type="ARBA" id="ARBA00023163"/>
    </source>
</evidence>
<dbReference type="InterPro" id="IPR017970">
    <property type="entry name" value="Homeobox_CS"/>
</dbReference>
<dbReference type="Proteomes" id="UP001642260">
    <property type="component" value="Unassembled WGS sequence"/>
</dbReference>
<dbReference type="InterPro" id="IPR003106">
    <property type="entry name" value="Leu_zip_homeo"/>
</dbReference>
<feature type="DNA-binding region" description="Homeobox" evidence="8">
    <location>
        <begin position="77"/>
        <end position="124"/>
    </location>
</feature>
<proteinExistence type="inferred from homology"/>
<evidence type="ECO:0000256" key="6">
    <source>
        <dbReference type="ARBA" id="ARBA00023242"/>
    </source>
</evidence>
<evidence type="ECO:0000256" key="2">
    <source>
        <dbReference type="ARBA" id="ARBA00023015"/>
    </source>
</evidence>
<keyword evidence="6 8" id="KW-0539">Nucleus</keyword>
<gene>
    <name evidence="12" type="ORF">ERUC_LOCUS26033</name>
</gene>
<evidence type="ECO:0000256" key="8">
    <source>
        <dbReference type="PROSITE-ProRule" id="PRU00108"/>
    </source>
</evidence>
<dbReference type="InterPro" id="IPR045224">
    <property type="entry name" value="HDZip_class_I_plant"/>
</dbReference>
<evidence type="ECO:0000256" key="10">
    <source>
        <dbReference type="RuleBase" id="RU369038"/>
    </source>
</evidence>
<keyword evidence="5 10" id="KW-0804">Transcription</keyword>
<sequence>MIQWFEKTVLLKLLVKHQFATHVIAATTSVSLGTAIAYPLDTIKTIIQDPVGDEDNLPDDGSHMLGGTTKRLNLEKVRALEKIFELGNKLEPERKMQLAKALGLQTRQIANWFHNRRPRWKTKHLGRDYDTLKKQFDVLKSDNDSLLAHNKKLHDGFHRCQNSNIGCSLGPMLKTPFQKYVAYTPKM</sequence>
<dbReference type="AlphaFoldDB" id="A0ABC8KSR5"/>
<dbReference type="InterPro" id="IPR001356">
    <property type="entry name" value="HD"/>
</dbReference>
<evidence type="ECO:0000313" key="13">
    <source>
        <dbReference type="Proteomes" id="UP001642260"/>
    </source>
</evidence>
<reference evidence="12 13" key="1">
    <citation type="submission" date="2022-03" db="EMBL/GenBank/DDBJ databases">
        <authorList>
            <person name="Macdonald S."/>
            <person name="Ahmed S."/>
            <person name="Newling K."/>
        </authorList>
    </citation>
    <scope>NUCLEOTIDE SEQUENCE [LARGE SCALE GENOMIC DNA]</scope>
</reference>
<keyword evidence="13" id="KW-1185">Reference proteome</keyword>
<dbReference type="GO" id="GO:0005634">
    <property type="term" value="C:nucleus"/>
    <property type="evidence" value="ECO:0007669"/>
    <property type="project" value="UniProtKB-SubCell"/>
</dbReference>
<evidence type="ECO:0000259" key="11">
    <source>
        <dbReference type="PROSITE" id="PS50071"/>
    </source>
</evidence>
<evidence type="ECO:0000256" key="4">
    <source>
        <dbReference type="ARBA" id="ARBA00023155"/>
    </source>
</evidence>
<keyword evidence="3 8" id="KW-0238">DNA-binding</keyword>
<evidence type="ECO:0000313" key="12">
    <source>
        <dbReference type="EMBL" id="CAH8360277.1"/>
    </source>
</evidence>
<dbReference type="GO" id="GO:0000981">
    <property type="term" value="F:DNA-binding transcription factor activity, RNA polymerase II-specific"/>
    <property type="evidence" value="ECO:0007669"/>
    <property type="project" value="UniProtKB-UniRule"/>
</dbReference>
<evidence type="ECO:0000256" key="3">
    <source>
        <dbReference type="ARBA" id="ARBA00023125"/>
    </source>
</evidence>
<keyword evidence="2 10" id="KW-0805">Transcription regulation</keyword>
<dbReference type="CDD" id="cd00086">
    <property type="entry name" value="homeodomain"/>
    <property type="match status" value="1"/>
</dbReference>
<dbReference type="GO" id="GO:0003677">
    <property type="term" value="F:DNA binding"/>
    <property type="evidence" value="ECO:0007669"/>
    <property type="project" value="UniProtKB-UniRule"/>
</dbReference>
<dbReference type="Pfam" id="PF02183">
    <property type="entry name" value="HALZ"/>
    <property type="match status" value="1"/>
</dbReference>
<accession>A0ABC8KSR5</accession>
<comment type="caution">
    <text evidence="12">The sequence shown here is derived from an EMBL/GenBank/DDBJ whole genome shotgun (WGS) entry which is preliminary data.</text>
</comment>
<dbReference type="Gene3D" id="1.10.10.60">
    <property type="entry name" value="Homeodomain-like"/>
    <property type="match status" value="1"/>
</dbReference>
<protein>
    <recommendedName>
        <fullName evidence="10">Homeobox-leucine zipper protein</fullName>
    </recommendedName>
    <alternativeName>
        <fullName evidence="10">HD-ZIP protein</fullName>
    </alternativeName>
    <alternativeName>
        <fullName evidence="10">Homeodomain transcription factor</fullName>
    </alternativeName>
</protein>
<comment type="function">
    <text evidence="10">Transcription factor.</text>
</comment>
<dbReference type="PROSITE" id="PS00027">
    <property type="entry name" value="HOMEOBOX_1"/>
    <property type="match status" value="1"/>
</dbReference>
<evidence type="ECO:0000256" key="9">
    <source>
        <dbReference type="RuleBase" id="RU000682"/>
    </source>
</evidence>
<evidence type="ECO:0000256" key="7">
    <source>
        <dbReference type="ARBA" id="ARBA00025748"/>
    </source>
</evidence>
<name>A0ABC8KSR5_ERUVS</name>
<evidence type="ECO:0000256" key="1">
    <source>
        <dbReference type="ARBA" id="ARBA00004123"/>
    </source>
</evidence>
<feature type="domain" description="Homeobox" evidence="11">
    <location>
        <begin position="75"/>
        <end position="123"/>
    </location>
</feature>
<comment type="subcellular location">
    <subcellularLocation>
        <location evidence="1 8 9">Nucleus</location>
    </subcellularLocation>
</comment>
<dbReference type="SMART" id="SM00389">
    <property type="entry name" value="HOX"/>
    <property type="match status" value="1"/>
</dbReference>